<dbReference type="STRING" id="1007099.SAMN05216287_0383"/>
<dbReference type="AlphaFoldDB" id="A0A1H2RKH1"/>
<dbReference type="InterPro" id="IPR014543">
    <property type="entry name" value="UCP028291"/>
</dbReference>
<evidence type="ECO:0000313" key="1">
    <source>
        <dbReference type="EMBL" id="SDW19670.1"/>
    </source>
</evidence>
<dbReference type="OrthoDB" id="9806511at2"/>
<proteinExistence type="predicted"/>
<dbReference type="Pfam" id="PF09981">
    <property type="entry name" value="DUF2218"/>
    <property type="match status" value="1"/>
</dbReference>
<dbReference type="Proteomes" id="UP000243778">
    <property type="component" value="Unassembled WGS sequence"/>
</dbReference>
<reference evidence="2" key="1">
    <citation type="submission" date="2016-10" db="EMBL/GenBank/DDBJ databases">
        <authorList>
            <person name="Varghese N."/>
            <person name="Submissions S."/>
        </authorList>
    </citation>
    <scope>NUCLEOTIDE SEQUENCE [LARGE SCALE GENOMIC DNA]</scope>
    <source>
        <strain evidence="2">NRRL B-59562</strain>
    </source>
</reference>
<dbReference type="Gene3D" id="3.30.310.50">
    <property type="entry name" value="Alpha-D-phosphohexomutase, C-terminal domain"/>
    <property type="match status" value="1"/>
</dbReference>
<organism evidence="1 2">
    <name type="scientific">Pseudomonas kuykendallii</name>
    <dbReference type="NCBI Taxonomy" id="1007099"/>
    <lineage>
        <taxon>Bacteria</taxon>
        <taxon>Pseudomonadati</taxon>
        <taxon>Pseudomonadota</taxon>
        <taxon>Gammaproteobacteria</taxon>
        <taxon>Pseudomonadales</taxon>
        <taxon>Pseudomonadaceae</taxon>
        <taxon>Pseudomonas</taxon>
    </lineage>
</organism>
<evidence type="ECO:0008006" key="3">
    <source>
        <dbReference type="Google" id="ProtNLM"/>
    </source>
</evidence>
<evidence type="ECO:0000313" key="2">
    <source>
        <dbReference type="Proteomes" id="UP000243778"/>
    </source>
</evidence>
<dbReference type="EMBL" id="FNNU01000001">
    <property type="protein sequence ID" value="SDW19670.1"/>
    <property type="molecule type" value="Genomic_DNA"/>
</dbReference>
<gene>
    <name evidence="1" type="ORF">SAMN05216287_0383</name>
</gene>
<name>A0A1H2RKH1_9PSED</name>
<sequence length="99" mass="11455">MIHFHARVPTAEASRNMTRLCKHFRHKVSVDYDERQANAAFPFGLCRMRAEADALLLDCQAEPGEALARLQFVLADHLLRFSRDERLMIEWQDGANPEM</sequence>
<dbReference type="RefSeq" id="WP_090224127.1">
    <property type="nucleotide sequence ID" value="NZ_FNNU01000001.1"/>
</dbReference>
<dbReference type="PIRSF" id="PIRSF028291">
    <property type="entry name" value="UCP028291"/>
    <property type="match status" value="1"/>
</dbReference>
<accession>A0A1H2RKH1</accession>
<keyword evidence="2" id="KW-1185">Reference proteome</keyword>
<protein>
    <recommendedName>
        <fullName evidence="3">DUF2218 domain-containing protein</fullName>
    </recommendedName>
</protein>